<protein>
    <recommendedName>
        <fullName evidence="4">Transglutaminase domain protein</fullName>
    </recommendedName>
</protein>
<dbReference type="eggNOG" id="ENOG5031DN4">
    <property type="taxonomic scope" value="Bacteria"/>
</dbReference>
<feature type="signal peptide" evidence="1">
    <location>
        <begin position="1"/>
        <end position="22"/>
    </location>
</feature>
<evidence type="ECO:0000313" key="3">
    <source>
        <dbReference type="Proteomes" id="UP000009073"/>
    </source>
</evidence>
<dbReference type="AlphaFoldDB" id="C4LAU7"/>
<accession>C4LAU7</accession>
<keyword evidence="1" id="KW-0732">Signal</keyword>
<dbReference type="KEGG" id="tau:Tola_0672"/>
<dbReference type="HOGENOM" id="CLU_076081_0_0_6"/>
<evidence type="ECO:0000313" key="2">
    <source>
        <dbReference type="EMBL" id="ACQ92301.1"/>
    </source>
</evidence>
<evidence type="ECO:0000256" key="1">
    <source>
        <dbReference type="SAM" id="SignalP"/>
    </source>
</evidence>
<organism evidence="2 3">
    <name type="scientific">Tolumonas auensis (strain DSM 9187 / NBRC 110442 / TA 4)</name>
    <dbReference type="NCBI Taxonomy" id="595494"/>
    <lineage>
        <taxon>Bacteria</taxon>
        <taxon>Pseudomonadati</taxon>
        <taxon>Pseudomonadota</taxon>
        <taxon>Gammaproteobacteria</taxon>
        <taxon>Aeromonadales</taxon>
        <taxon>Aeromonadaceae</taxon>
        <taxon>Tolumonas</taxon>
    </lineage>
</organism>
<reference evidence="3" key="1">
    <citation type="submission" date="2009-05" db="EMBL/GenBank/DDBJ databases">
        <title>Complete sequence of Tolumonas auensis DSM 9187.</title>
        <authorList>
            <consortium name="US DOE Joint Genome Institute"/>
            <person name="Lucas S."/>
            <person name="Copeland A."/>
            <person name="Lapidus A."/>
            <person name="Glavina del Rio T."/>
            <person name="Tice H."/>
            <person name="Bruce D."/>
            <person name="Goodwin L."/>
            <person name="Pitluck S."/>
            <person name="Chertkov O."/>
            <person name="Brettin T."/>
            <person name="Detter J.C."/>
            <person name="Han C."/>
            <person name="Larimer F."/>
            <person name="Land M."/>
            <person name="Hauser L."/>
            <person name="Kyrpides N."/>
            <person name="Mikhailova N."/>
            <person name="Spring S."/>
            <person name="Beller H."/>
        </authorList>
    </citation>
    <scope>NUCLEOTIDE SEQUENCE [LARGE SCALE GENOMIC DNA]</scope>
    <source>
        <strain evidence="3">DSM 9187 / TA4</strain>
    </source>
</reference>
<sequence>MAVRLIPLFGFALVVLSGTASAQQQAFARGEEQQLHYVWKHDTASTQAFTLILPAQTALPVWTAWHSAQAESAVFQQLIRNAQEQFPEVSFRVRKTADGTTIDYQAADQQRLQQAGSWLAQQQKALFNTYLEQHYYKRHGDDNSHLIRPDHVRIAADSSAELLELARTLQRVIVSSASAEQKQRYQNDERLLVVAGLLNFVQSIPYDPLVSADGQRGITFLMPEQVLVQNRGDCDSKSVLMMTLLTALYPDLPQAIVYVPDHALLAVALPRQTGNEEMIRINGKAFLPLEVAGPAEIPPGVTGEKSRLSIRNNQYQYDLLQLAEINSTPN</sequence>
<evidence type="ECO:0008006" key="4">
    <source>
        <dbReference type="Google" id="ProtNLM"/>
    </source>
</evidence>
<keyword evidence="3" id="KW-1185">Reference proteome</keyword>
<reference evidence="2 3" key="2">
    <citation type="journal article" date="2011" name="Stand. Genomic Sci.">
        <title>Complete genome sequence of Tolumonas auensis type strain (TA 4).</title>
        <authorList>
            <person name="Chertkov O."/>
            <person name="Copeland A."/>
            <person name="Lucas S."/>
            <person name="Lapidus A."/>
            <person name="Berry K.W."/>
            <person name="Detter J.C."/>
            <person name="Del Rio T.G."/>
            <person name="Hammon N."/>
            <person name="Dalin E."/>
            <person name="Tice H."/>
            <person name="Pitluck S."/>
            <person name="Richardson P."/>
            <person name="Bruce D."/>
            <person name="Goodwin L."/>
            <person name="Han C."/>
            <person name="Tapia R."/>
            <person name="Saunders E."/>
            <person name="Schmutz J."/>
            <person name="Brettin T."/>
            <person name="Larimer F."/>
            <person name="Land M."/>
            <person name="Hauser L."/>
            <person name="Spring S."/>
            <person name="Rohde M."/>
            <person name="Kyrpides N.C."/>
            <person name="Ivanova N."/>
            <person name="Goker M."/>
            <person name="Beller H.R."/>
            <person name="Klenk H.P."/>
            <person name="Woyke T."/>
        </authorList>
    </citation>
    <scope>NUCLEOTIDE SEQUENCE [LARGE SCALE GENOMIC DNA]</scope>
    <source>
        <strain evidence="3">DSM 9187 / TA4</strain>
    </source>
</reference>
<proteinExistence type="predicted"/>
<dbReference type="STRING" id="595494.Tola_0672"/>
<dbReference type="Proteomes" id="UP000009073">
    <property type="component" value="Chromosome"/>
</dbReference>
<gene>
    <name evidence="2" type="ordered locus">Tola_0672</name>
</gene>
<name>C4LAU7_TOLAT</name>
<dbReference type="EMBL" id="CP001616">
    <property type="protein sequence ID" value="ACQ92301.1"/>
    <property type="molecule type" value="Genomic_DNA"/>
</dbReference>
<feature type="chain" id="PRO_5002939042" description="Transglutaminase domain protein" evidence="1">
    <location>
        <begin position="23"/>
        <end position="330"/>
    </location>
</feature>